<dbReference type="Gene3D" id="3.30.420.100">
    <property type="match status" value="1"/>
</dbReference>
<evidence type="ECO:0000256" key="7">
    <source>
        <dbReference type="HAMAP-Rule" id="MF_01337"/>
    </source>
</evidence>
<dbReference type="GO" id="GO:0008097">
    <property type="term" value="F:5S rRNA binding"/>
    <property type="evidence" value="ECO:0007669"/>
    <property type="project" value="TreeGrafter"/>
</dbReference>
<dbReference type="InterPro" id="IPR005484">
    <property type="entry name" value="Ribosomal_uL18_bac/plant/anim"/>
</dbReference>
<evidence type="ECO:0000313" key="10">
    <source>
        <dbReference type="Proteomes" id="UP000191040"/>
    </source>
</evidence>
<keyword evidence="4 7" id="KW-0689">Ribosomal protein</keyword>
<keyword evidence="2 7" id="KW-0699">rRNA-binding</keyword>
<dbReference type="Pfam" id="PF00861">
    <property type="entry name" value="Ribosomal_L18p"/>
    <property type="match status" value="1"/>
</dbReference>
<keyword evidence="10" id="KW-1185">Reference proteome</keyword>
<dbReference type="EMBL" id="LT796768">
    <property type="protein sequence ID" value="SKB05574.1"/>
    <property type="molecule type" value="Genomic_DNA"/>
</dbReference>
<evidence type="ECO:0000256" key="1">
    <source>
        <dbReference type="ARBA" id="ARBA00007116"/>
    </source>
</evidence>
<dbReference type="PANTHER" id="PTHR12899">
    <property type="entry name" value="39S RIBOSOMAL PROTEIN L18, MITOCHONDRIAL"/>
    <property type="match status" value="1"/>
</dbReference>
<evidence type="ECO:0000256" key="5">
    <source>
        <dbReference type="ARBA" id="ARBA00023274"/>
    </source>
</evidence>
<dbReference type="Proteomes" id="UP000191040">
    <property type="component" value="Chromosome I"/>
</dbReference>
<dbReference type="OrthoDB" id="9810939at2"/>
<dbReference type="SUPFAM" id="SSF53137">
    <property type="entry name" value="Translational machinery components"/>
    <property type="match status" value="1"/>
</dbReference>
<dbReference type="PANTHER" id="PTHR12899:SF3">
    <property type="entry name" value="LARGE RIBOSOMAL SUBUNIT PROTEIN UL18M"/>
    <property type="match status" value="1"/>
</dbReference>
<dbReference type="GO" id="GO:0006412">
    <property type="term" value="P:translation"/>
    <property type="evidence" value="ECO:0007669"/>
    <property type="project" value="UniProtKB-UniRule"/>
</dbReference>
<evidence type="ECO:0000256" key="6">
    <source>
        <dbReference type="ARBA" id="ARBA00035197"/>
    </source>
</evidence>
<gene>
    <name evidence="7" type="primary">rplR</name>
    <name evidence="9" type="ORF">SAMN06295964_0981</name>
</gene>
<dbReference type="GO" id="GO:0022625">
    <property type="term" value="C:cytosolic large ribosomal subunit"/>
    <property type="evidence" value="ECO:0007669"/>
    <property type="project" value="TreeGrafter"/>
</dbReference>
<accession>A0A1T4YUS8</accession>
<feature type="region of interest" description="Disordered" evidence="8">
    <location>
        <begin position="1"/>
        <end position="35"/>
    </location>
</feature>
<dbReference type="InterPro" id="IPR057268">
    <property type="entry name" value="Ribosomal_L18"/>
</dbReference>
<organism evidence="9 10">
    <name type="scientific">Aeromicrobium choanae</name>
    <dbReference type="NCBI Taxonomy" id="1736691"/>
    <lineage>
        <taxon>Bacteria</taxon>
        <taxon>Bacillati</taxon>
        <taxon>Actinomycetota</taxon>
        <taxon>Actinomycetes</taxon>
        <taxon>Propionibacteriales</taxon>
        <taxon>Nocardioidaceae</taxon>
        <taxon>Aeromicrobium</taxon>
    </lineage>
</organism>
<protein>
    <recommendedName>
        <fullName evidence="6 7">Large ribosomal subunit protein uL18</fullName>
    </recommendedName>
</protein>
<evidence type="ECO:0000256" key="2">
    <source>
        <dbReference type="ARBA" id="ARBA00022730"/>
    </source>
</evidence>
<evidence type="ECO:0000313" key="9">
    <source>
        <dbReference type="EMBL" id="SKB05574.1"/>
    </source>
</evidence>
<keyword evidence="5 7" id="KW-0687">Ribonucleoprotein</keyword>
<sequence length="127" mass="13576">MAISIKHAKHTAGRIASRQRRQIRGRKKIQGSAERPRLVVTRSSKHIVAQVVNDLEGHTLASASTMEADLRTFEGDKTAKAKKVGELLADRAKAAGVGSVVFDRAGNKYAGRVAALADGAREGGLEF</sequence>
<keyword evidence="3 7" id="KW-0694">RNA-binding</keyword>
<comment type="subunit">
    <text evidence="7">Part of the 50S ribosomal subunit; part of the 5S rRNA/L5/L18/L25 subcomplex. Contacts the 5S and 23S rRNAs.</text>
</comment>
<evidence type="ECO:0000256" key="4">
    <source>
        <dbReference type="ARBA" id="ARBA00022980"/>
    </source>
</evidence>
<name>A0A1T4YUS8_9ACTN</name>
<reference evidence="10" key="1">
    <citation type="submission" date="2017-02" db="EMBL/GenBank/DDBJ databases">
        <authorList>
            <person name="Varghese N."/>
            <person name="Submissions S."/>
        </authorList>
    </citation>
    <scope>NUCLEOTIDE SEQUENCE [LARGE SCALE GENOMIC DNA]</scope>
    <source>
        <strain evidence="10">9H-4</strain>
    </source>
</reference>
<dbReference type="FunFam" id="3.30.420.100:FF:000001">
    <property type="entry name" value="50S ribosomal protein L18"/>
    <property type="match status" value="1"/>
</dbReference>
<comment type="similarity">
    <text evidence="1 7">Belongs to the universal ribosomal protein uL18 family.</text>
</comment>
<dbReference type="STRING" id="1736691.SAMN06295964_0981"/>
<evidence type="ECO:0000256" key="3">
    <source>
        <dbReference type="ARBA" id="ARBA00022884"/>
    </source>
</evidence>
<dbReference type="NCBIfam" id="TIGR00060">
    <property type="entry name" value="L18_bact"/>
    <property type="match status" value="1"/>
</dbReference>
<dbReference type="RefSeq" id="WP_078699114.1">
    <property type="nucleotide sequence ID" value="NZ_LT796768.1"/>
</dbReference>
<proteinExistence type="inferred from homology"/>
<dbReference type="HAMAP" id="MF_01337_B">
    <property type="entry name" value="Ribosomal_uL18_B"/>
    <property type="match status" value="1"/>
</dbReference>
<dbReference type="AlphaFoldDB" id="A0A1T4YUS8"/>
<dbReference type="InterPro" id="IPR004389">
    <property type="entry name" value="Ribosomal_uL18_bac-type"/>
</dbReference>
<comment type="function">
    <text evidence="7">This is one of the proteins that bind and probably mediate the attachment of the 5S RNA into the large ribosomal subunit, where it forms part of the central protuberance.</text>
</comment>
<dbReference type="GO" id="GO:0003735">
    <property type="term" value="F:structural constituent of ribosome"/>
    <property type="evidence" value="ECO:0007669"/>
    <property type="project" value="InterPro"/>
</dbReference>
<feature type="compositionally biased region" description="Basic residues" evidence="8">
    <location>
        <begin position="1"/>
        <end position="29"/>
    </location>
</feature>
<evidence type="ECO:0000256" key="8">
    <source>
        <dbReference type="SAM" id="MobiDB-lite"/>
    </source>
</evidence>
<dbReference type="CDD" id="cd00432">
    <property type="entry name" value="Ribosomal_L18_L5e"/>
    <property type="match status" value="1"/>
</dbReference>